<gene>
    <name evidence="1" type="ORF">SAMN04515678_104261</name>
</gene>
<keyword evidence="2" id="KW-1185">Reference proteome</keyword>
<sequence>MTDAQNRPDDTAVPPEQALVARDPRHELMDLARRHRRAGGVGLQVLNVIGAQAENLLERLPDRVKNRLESVTARALESAFDAAQHSRGYVPDQRGWLNTALTTAMGAAGGAGGLPTALAELPVTTTVLLRAIQGIAWEHGYDPADPETAKECLAVFASAGPLEADDGVDMAFLSARVTLTGATVNGLIARVAPRLGTVLGQKLAAQTVPVLGAAAGAATNYAYTSYYQEMAAVHFGLKRLAERTGRPREAVVEEFRAALTRI</sequence>
<proteinExistence type="predicted"/>
<protein>
    <submittedName>
        <fullName evidence="1">EcsC protein family protein</fullName>
    </submittedName>
</protein>
<dbReference type="Pfam" id="PF12787">
    <property type="entry name" value="EcsC"/>
    <property type="match status" value="1"/>
</dbReference>
<evidence type="ECO:0000313" key="1">
    <source>
        <dbReference type="EMBL" id="SFD93152.1"/>
    </source>
</evidence>
<dbReference type="EMBL" id="FOMS01000004">
    <property type="protein sequence ID" value="SFD93152.1"/>
    <property type="molecule type" value="Genomic_DNA"/>
</dbReference>
<dbReference type="InterPro" id="IPR024787">
    <property type="entry name" value="EcsC"/>
</dbReference>
<name>A0A1I1WDJ5_9RHOB</name>
<accession>A0A1I1WDJ5</accession>
<dbReference type="PANTHER" id="PTHR41260">
    <property type="entry name" value="PROTEIN ECSC"/>
    <property type="match status" value="1"/>
</dbReference>
<evidence type="ECO:0000313" key="2">
    <source>
        <dbReference type="Proteomes" id="UP000325289"/>
    </source>
</evidence>
<dbReference type="OrthoDB" id="7569638at2"/>
<dbReference type="Proteomes" id="UP000325289">
    <property type="component" value="Unassembled WGS sequence"/>
</dbReference>
<organism evidence="1 2">
    <name type="scientific">Roseivivax sediminis</name>
    <dbReference type="NCBI Taxonomy" id="936889"/>
    <lineage>
        <taxon>Bacteria</taxon>
        <taxon>Pseudomonadati</taxon>
        <taxon>Pseudomonadota</taxon>
        <taxon>Alphaproteobacteria</taxon>
        <taxon>Rhodobacterales</taxon>
        <taxon>Roseobacteraceae</taxon>
        <taxon>Roseivivax</taxon>
    </lineage>
</organism>
<dbReference type="PANTHER" id="PTHR41260:SF1">
    <property type="entry name" value="PROTEIN ECSC"/>
    <property type="match status" value="1"/>
</dbReference>
<reference evidence="1 2" key="1">
    <citation type="submission" date="2016-10" db="EMBL/GenBank/DDBJ databases">
        <authorList>
            <person name="Varghese N."/>
            <person name="Submissions S."/>
        </authorList>
    </citation>
    <scope>NUCLEOTIDE SEQUENCE [LARGE SCALE GENOMIC DNA]</scope>
    <source>
        <strain evidence="2">YIM D21,KCTC 23444,ACCC 10710</strain>
    </source>
</reference>
<dbReference type="AlphaFoldDB" id="A0A1I1WDJ5"/>